<dbReference type="InterPro" id="IPR036188">
    <property type="entry name" value="FAD/NAD-bd_sf"/>
</dbReference>
<evidence type="ECO:0000259" key="7">
    <source>
        <dbReference type="Pfam" id="PF22603"/>
    </source>
</evidence>
<evidence type="ECO:0000256" key="2">
    <source>
        <dbReference type="ARBA" id="ARBA00005593"/>
    </source>
</evidence>
<dbReference type="Pfam" id="PF22603">
    <property type="entry name" value="RAE1_2_domI_C"/>
    <property type="match status" value="1"/>
</dbReference>
<evidence type="ECO:0000313" key="8">
    <source>
        <dbReference type="EMBL" id="KAF6207422.1"/>
    </source>
</evidence>
<feature type="compositionally biased region" description="Basic and acidic residues" evidence="6">
    <location>
        <begin position="102"/>
        <end position="122"/>
    </location>
</feature>
<dbReference type="Proteomes" id="UP000466442">
    <property type="component" value="Unassembled WGS sequence"/>
</dbReference>
<dbReference type="OrthoDB" id="1923006at2759"/>
<reference evidence="8" key="1">
    <citation type="journal article" date="2021" name="Mol. Ecol. Resour.">
        <title>Apolygus lucorum genome provides insights into omnivorousness and mesophyll feeding.</title>
        <authorList>
            <person name="Liu Y."/>
            <person name="Liu H."/>
            <person name="Wang H."/>
            <person name="Huang T."/>
            <person name="Liu B."/>
            <person name="Yang B."/>
            <person name="Yin L."/>
            <person name="Li B."/>
            <person name="Zhang Y."/>
            <person name="Zhang S."/>
            <person name="Jiang F."/>
            <person name="Zhang X."/>
            <person name="Ren Y."/>
            <person name="Wang B."/>
            <person name="Wang S."/>
            <person name="Lu Y."/>
            <person name="Wu K."/>
            <person name="Fan W."/>
            <person name="Wang G."/>
        </authorList>
    </citation>
    <scope>NUCLEOTIDE SEQUENCE</scope>
    <source>
        <strain evidence="8">12Hb</strain>
    </source>
</reference>
<dbReference type="GO" id="GO:0005634">
    <property type="term" value="C:nucleus"/>
    <property type="evidence" value="ECO:0007669"/>
    <property type="project" value="TreeGrafter"/>
</dbReference>
<dbReference type="Pfam" id="PF00996">
    <property type="entry name" value="GDI"/>
    <property type="match status" value="2"/>
</dbReference>
<dbReference type="SUPFAM" id="SSF51905">
    <property type="entry name" value="FAD/NAD(P)-binding domain"/>
    <property type="match status" value="1"/>
</dbReference>
<dbReference type="GO" id="GO:0006886">
    <property type="term" value="P:intracellular protein transport"/>
    <property type="evidence" value="ECO:0007669"/>
    <property type="project" value="InterPro"/>
</dbReference>
<feature type="region of interest" description="Disordered" evidence="6">
    <location>
        <begin position="98"/>
        <end position="127"/>
    </location>
</feature>
<dbReference type="EMBL" id="WIXP02000008">
    <property type="protein sequence ID" value="KAF6207422.1"/>
    <property type="molecule type" value="Genomic_DNA"/>
</dbReference>
<dbReference type="FunFam" id="1.10.405.10:FF:000003">
    <property type="entry name" value="Rab proteins geranylgeranyltransferase component A"/>
    <property type="match status" value="1"/>
</dbReference>
<dbReference type="InterPro" id="IPR001738">
    <property type="entry name" value="Rab_escort"/>
</dbReference>
<evidence type="ECO:0000256" key="3">
    <source>
        <dbReference type="ARBA" id="ARBA00022468"/>
    </source>
</evidence>
<dbReference type="PRINTS" id="PR00891">
    <property type="entry name" value="RABGDIREP"/>
</dbReference>
<dbReference type="GO" id="GO:0005968">
    <property type="term" value="C:Rab-protein geranylgeranyltransferase complex"/>
    <property type="evidence" value="ECO:0007669"/>
    <property type="project" value="UniProtKB-UniRule"/>
</dbReference>
<dbReference type="AlphaFoldDB" id="A0A6A4IVJ7"/>
<dbReference type="PANTHER" id="PTHR11787">
    <property type="entry name" value="RAB GDP-DISSOCIATION INHIBITOR"/>
    <property type="match status" value="1"/>
</dbReference>
<gene>
    <name evidence="8" type="ORF">GE061_018664</name>
</gene>
<evidence type="ECO:0000256" key="1">
    <source>
        <dbReference type="ARBA" id="ARBA00004514"/>
    </source>
</evidence>
<keyword evidence="9" id="KW-1185">Reference proteome</keyword>
<dbReference type="InterPro" id="IPR054420">
    <property type="entry name" value="RAE1_2_domI_C"/>
</dbReference>
<dbReference type="GO" id="GO:0005096">
    <property type="term" value="F:GTPase activator activity"/>
    <property type="evidence" value="ECO:0007669"/>
    <property type="project" value="UniProtKB-UniRule"/>
</dbReference>
<protein>
    <recommendedName>
        <fullName evidence="5">Rab proteins geranylgeranyltransferase component A</fullName>
    </recommendedName>
</protein>
<keyword evidence="3 5" id="KW-0343">GTPase activation</keyword>
<dbReference type="SUPFAM" id="SSF54373">
    <property type="entry name" value="FAD-linked reductases, C-terminal domain"/>
    <property type="match status" value="1"/>
</dbReference>
<dbReference type="GO" id="GO:0005829">
    <property type="term" value="C:cytosol"/>
    <property type="evidence" value="ECO:0007669"/>
    <property type="project" value="UniProtKB-SubCell"/>
</dbReference>
<dbReference type="Gene3D" id="3.50.50.60">
    <property type="entry name" value="FAD/NAD(P)-binding domain"/>
    <property type="match status" value="1"/>
</dbReference>
<dbReference type="PANTHER" id="PTHR11787:SF4">
    <property type="entry name" value="CHM, RAB ESCORT PROTEIN 1"/>
    <property type="match status" value="1"/>
</dbReference>
<dbReference type="InterPro" id="IPR018203">
    <property type="entry name" value="GDP_dissociation_inhibitor"/>
</dbReference>
<dbReference type="GO" id="GO:0005092">
    <property type="term" value="F:GDP-dissociation inhibitor activity"/>
    <property type="evidence" value="ECO:0007669"/>
    <property type="project" value="InterPro"/>
</dbReference>
<dbReference type="Gene3D" id="1.10.405.10">
    <property type="entry name" value="Guanine Nucleotide Dissociation Inhibitor, domain 1"/>
    <property type="match status" value="1"/>
</dbReference>
<organism evidence="8 9">
    <name type="scientific">Apolygus lucorum</name>
    <name type="common">Small green plant bug</name>
    <name type="synonym">Lygocoris lucorum</name>
    <dbReference type="NCBI Taxonomy" id="248454"/>
    <lineage>
        <taxon>Eukaryota</taxon>
        <taxon>Metazoa</taxon>
        <taxon>Ecdysozoa</taxon>
        <taxon>Arthropoda</taxon>
        <taxon>Hexapoda</taxon>
        <taxon>Insecta</taxon>
        <taxon>Pterygota</taxon>
        <taxon>Neoptera</taxon>
        <taxon>Paraneoptera</taxon>
        <taxon>Hemiptera</taxon>
        <taxon>Heteroptera</taxon>
        <taxon>Panheteroptera</taxon>
        <taxon>Cimicomorpha</taxon>
        <taxon>Miridae</taxon>
        <taxon>Mirini</taxon>
        <taxon>Apolygus</taxon>
    </lineage>
</organism>
<dbReference type="PIRSF" id="PIRSF016550">
    <property type="entry name" value="Rab_ger_ger_transf_A_euk"/>
    <property type="match status" value="1"/>
</dbReference>
<comment type="similarity">
    <text evidence="2 5">Belongs to the Rab GDI family.</text>
</comment>
<name>A0A6A4IVJ7_APOLU</name>
<proteinExistence type="inferred from homology"/>
<feature type="domain" description="RAE1/2" evidence="7">
    <location>
        <begin position="373"/>
        <end position="489"/>
    </location>
</feature>
<evidence type="ECO:0000256" key="6">
    <source>
        <dbReference type="SAM" id="MobiDB-lite"/>
    </source>
</evidence>
<evidence type="ECO:0000256" key="5">
    <source>
        <dbReference type="PIRNR" id="PIRNR016550"/>
    </source>
</evidence>
<evidence type="ECO:0000313" key="9">
    <source>
        <dbReference type="Proteomes" id="UP000466442"/>
    </source>
</evidence>
<accession>A0A6A4IVJ7</accession>
<dbReference type="Gene3D" id="3.30.519.10">
    <property type="entry name" value="Guanine Nucleotide Dissociation Inhibitor, domain 2"/>
    <property type="match status" value="1"/>
</dbReference>
<comment type="function">
    <text evidence="5">Substrate-binding subunit (component A) of the Rab geranylgeranyltransferase (GGTase) complex. Binds unprenylated Rab proteins and presents the substrate peptide to the catalytic component B. The component A is thought to be regenerated by transferring its prenylated Rab back to the donor membrane.</text>
</comment>
<dbReference type="GO" id="GO:0007264">
    <property type="term" value="P:small GTPase-mediated signal transduction"/>
    <property type="evidence" value="ECO:0007669"/>
    <property type="project" value="UniProtKB-UniRule"/>
</dbReference>
<comment type="subcellular location">
    <subcellularLocation>
        <location evidence="1">Cytoplasm</location>
        <location evidence="1">Cytosol</location>
    </subcellularLocation>
</comment>
<evidence type="ECO:0000256" key="4">
    <source>
        <dbReference type="ARBA" id="ARBA00022490"/>
    </source>
</evidence>
<sequence>MSDDLPSSYDVVVVGTGLVESIVAAAAARIGKQVLHIDKNKYYGQHWATFNYDDVQQWVGDKGEAPSPTHDPVDNLQFLATEESRRLVSDISQDWFGGVITKPKEPPKKSEAAAEGDAKADSTDEAPVTETLTADDTKAKLASLSRKFNIDLAPKLLFFKGPMVDVLIKSQVSRYLEFLGVQNILLCVNGVIELVPCSKSDVFSTRTVTIVEKRLLMKLLTTLQSYKDDSEELKELENSTFEDYLKQQNISETVQHYILYSIAMATQETTAAQGIKQAQAFLNSIGFCGNTPFIWPMYGTSEILQAFCRLSAVYGGIYCLNRNADFLVNVENGPCEGVYSNGGILKAQNVVVSTGLVPSCYVNRESPSECYQRAVLITNKAVFPGGKEGISLLTYPFLDSSFDPITLLELNSNTSSCPKGFFVVHLVSRKGKQKTPYEDFDKLIADIFSPSGEGDKPTILYKLLFTVDIISSTQVSDLPANVHSCSGPRCLSIDFHSSLQEAETIFKRMFPDDEFLPTPEAVEEVASEE</sequence>
<comment type="caution">
    <text evidence="8">The sequence shown here is derived from an EMBL/GenBank/DDBJ whole genome shotgun (WGS) entry which is preliminary data.</text>
</comment>
<dbReference type="GO" id="GO:0016192">
    <property type="term" value="P:vesicle-mediated transport"/>
    <property type="evidence" value="ECO:0007669"/>
    <property type="project" value="TreeGrafter"/>
</dbReference>
<keyword evidence="4 5" id="KW-0963">Cytoplasm</keyword>